<dbReference type="InterPro" id="IPR043993">
    <property type="entry name" value="T4SS_pilin"/>
</dbReference>
<keyword evidence="1" id="KW-0472">Membrane</keyword>
<name>A0AAI8DID1_MAMSC</name>
<dbReference type="Proteomes" id="UP000197058">
    <property type="component" value="Plasmid unnamed1"/>
</dbReference>
<reference evidence="3" key="1">
    <citation type="submission" date="2017-06" db="EMBL/GenBank/DDBJ databases">
        <title>FDA dAtabase for Regulatory Grade micrObial Sequences (FDA-ARGOS): Supporting development and validation of Infectious Disease Dx tests.</title>
        <authorList>
            <person name="Goldberg B."/>
            <person name="Campos J."/>
            <person name="Tallon L."/>
            <person name="Sadzewicz L."/>
            <person name="Sengamalay N."/>
            <person name="Ott S."/>
            <person name="Godinez A."/>
            <person name="Nagaraj S."/>
            <person name="Vavikolanu K."/>
            <person name="Nadendla S."/>
            <person name="George J."/>
            <person name="Geyer C."/>
            <person name="Sichtig H."/>
        </authorList>
    </citation>
    <scope>NUCLEOTIDE SEQUENCE [LARGE SCALE GENOMIC DNA]</scope>
    <source>
        <strain evidence="3">FDAARGOS_285</strain>
        <plasmid evidence="3">unnamed1</plasmid>
    </source>
</reference>
<dbReference type="KEGG" id="sscu:CEP64_13800"/>
<evidence type="ECO:0008006" key="4">
    <source>
        <dbReference type="Google" id="ProtNLM"/>
    </source>
</evidence>
<keyword evidence="1" id="KW-0812">Transmembrane</keyword>
<dbReference type="RefSeq" id="WP_088592781.1">
    <property type="nucleotide sequence ID" value="NZ_CP022047.2"/>
</dbReference>
<dbReference type="AlphaFoldDB" id="A0AAI8DID1"/>
<evidence type="ECO:0000313" key="3">
    <source>
        <dbReference type="Proteomes" id="UP000197058"/>
    </source>
</evidence>
<keyword evidence="2" id="KW-0614">Plasmid</keyword>
<dbReference type="EMBL" id="CP022047">
    <property type="protein sequence ID" value="ASE35689.1"/>
    <property type="molecule type" value="Genomic_DNA"/>
</dbReference>
<proteinExistence type="predicted"/>
<dbReference type="Pfam" id="PF18895">
    <property type="entry name" value="T4SS_pilin"/>
    <property type="match status" value="1"/>
</dbReference>
<feature type="transmembrane region" description="Helical" evidence="1">
    <location>
        <begin position="39"/>
        <end position="57"/>
    </location>
</feature>
<accession>A0AAI8DID1</accession>
<keyword evidence="1" id="KW-1133">Transmembrane helix</keyword>
<evidence type="ECO:0000256" key="1">
    <source>
        <dbReference type="SAM" id="Phobius"/>
    </source>
</evidence>
<geneLocation type="plasmid" evidence="2 3">
    <name>unnamed1</name>
</geneLocation>
<evidence type="ECO:0000313" key="2">
    <source>
        <dbReference type="EMBL" id="ASE35689.1"/>
    </source>
</evidence>
<feature type="transmembrane region" description="Helical" evidence="1">
    <location>
        <begin position="69"/>
        <end position="90"/>
    </location>
</feature>
<protein>
    <recommendedName>
        <fullName evidence="4">Conjugal transfer protein TrbC</fullName>
    </recommendedName>
</protein>
<sequence>MDLITLLHLDVIFDFLQYNDAFDKGAKVIKDFSRGLNKIGVAGAGLAFIIGGLFWIFGGDDGKRTAKQWWIGGAVGLCVVLSATTIVGWFQANGKF</sequence>
<gene>
    <name evidence="2" type="ORF">CEP64_13800</name>
</gene>
<organism evidence="2 3">
    <name type="scientific">Mammaliicoccus sciuri</name>
    <name type="common">Staphylococcus sciuri</name>
    <dbReference type="NCBI Taxonomy" id="1296"/>
    <lineage>
        <taxon>Bacteria</taxon>
        <taxon>Bacillati</taxon>
        <taxon>Bacillota</taxon>
        <taxon>Bacilli</taxon>
        <taxon>Bacillales</taxon>
        <taxon>Staphylococcaceae</taxon>
        <taxon>Mammaliicoccus</taxon>
    </lineage>
</organism>